<sequence length="62" mass="7401">MYFDICERVLENRVLNTSRVFLALNIHPIQSLCIKKDYKLVLTNQFGKFLNIFRKSTKMNSF</sequence>
<comment type="caution">
    <text evidence="1">The sequence shown here is derived from an EMBL/GenBank/DDBJ whole genome shotgun (WGS) entry which is preliminary data.</text>
</comment>
<accession>A0A6V7XSK5</accession>
<dbReference type="AlphaFoldDB" id="A0A6V7XSK5"/>
<dbReference type="Proteomes" id="UP000580250">
    <property type="component" value="Unassembled WGS sequence"/>
</dbReference>
<reference evidence="1 2" key="1">
    <citation type="submission" date="2020-08" db="EMBL/GenBank/DDBJ databases">
        <authorList>
            <person name="Koutsovoulos G."/>
            <person name="Danchin GJ E."/>
        </authorList>
    </citation>
    <scope>NUCLEOTIDE SEQUENCE [LARGE SCALE GENOMIC DNA]</scope>
</reference>
<proteinExistence type="predicted"/>
<organism evidence="1 2">
    <name type="scientific">Meloidogyne enterolobii</name>
    <name type="common">Root-knot nematode worm</name>
    <name type="synonym">Meloidogyne mayaguensis</name>
    <dbReference type="NCBI Taxonomy" id="390850"/>
    <lineage>
        <taxon>Eukaryota</taxon>
        <taxon>Metazoa</taxon>
        <taxon>Ecdysozoa</taxon>
        <taxon>Nematoda</taxon>
        <taxon>Chromadorea</taxon>
        <taxon>Rhabditida</taxon>
        <taxon>Tylenchina</taxon>
        <taxon>Tylenchomorpha</taxon>
        <taxon>Tylenchoidea</taxon>
        <taxon>Meloidogynidae</taxon>
        <taxon>Meloidogyninae</taxon>
        <taxon>Meloidogyne</taxon>
    </lineage>
</organism>
<dbReference type="EMBL" id="CAJEWN010002162">
    <property type="protein sequence ID" value="CAD2202268.1"/>
    <property type="molecule type" value="Genomic_DNA"/>
</dbReference>
<evidence type="ECO:0000313" key="1">
    <source>
        <dbReference type="EMBL" id="CAD2202268.1"/>
    </source>
</evidence>
<evidence type="ECO:0000313" key="2">
    <source>
        <dbReference type="Proteomes" id="UP000580250"/>
    </source>
</evidence>
<gene>
    <name evidence="1" type="ORF">MENT_LOCUS55891</name>
</gene>
<name>A0A6V7XSK5_MELEN</name>
<protein>
    <submittedName>
        <fullName evidence="1">Uncharacterized protein</fullName>
    </submittedName>
</protein>